<proteinExistence type="inferred from homology"/>
<dbReference type="Gene3D" id="3.40.50.12370">
    <property type="match status" value="1"/>
</dbReference>
<accession>A0A1H9S778</accession>
<dbReference type="SUPFAM" id="SSF52402">
    <property type="entry name" value="Adenine nucleotide alpha hydrolases-like"/>
    <property type="match status" value="2"/>
</dbReference>
<protein>
    <submittedName>
        <fullName evidence="3">Nucleotide-binding universal stress protein, UspA family</fullName>
    </submittedName>
</protein>
<keyword evidence="4" id="KW-1185">Reference proteome</keyword>
<evidence type="ECO:0000313" key="4">
    <source>
        <dbReference type="Proteomes" id="UP000198505"/>
    </source>
</evidence>
<dbReference type="STRING" id="416874.SAMN04487958_10394"/>
<dbReference type="Proteomes" id="UP000198505">
    <property type="component" value="Unassembled WGS sequence"/>
</dbReference>
<reference evidence="4" key="1">
    <citation type="submission" date="2016-10" db="EMBL/GenBank/DDBJ databases">
        <authorList>
            <person name="Varghese N."/>
            <person name="Submissions S."/>
        </authorList>
    </citation>
    <scope>NUCLEOTIDE SEQUENCE [LARGE SCALE GENOMIC DNA]</scope>
    <source>
        <strain evidence="4">CGMCC 1.6495</strain>
    </source>
</reference>
<dbReference type="AlphaFoldDB" id="A0A1H9S778"/>
<gene>
    <name evidence="3" type="ORF">SAMN04487958_10394</name>
</gene>
<sequence length="292" mass="31559">MSDQFSMSGQVLAAIDGSSFSESVCDYAAWASQALNAPLVFVHVVDNHSQAPEDPNLSGSLRLGAREKLMEELSDLDEQRARINREQGKLMLEAAKARAIEDGIADPATRQRNGTLVETLVELESDVRLLVMGKRGETADQASGHLGSNLERVVREMHRPILMVPRGGFKAPAKVMMAFDGSKTARKGIEMLAKSPLFSGIACHVVIVGADTGENSSQLEWALATLREAGHEAEGAIRAGEVEATLHAYAKDNGIDMMVMGAYGHSRIRHLLVGSTTTDMLRKSTIPVLILR</sequence>
<organism evidence="3 4">
    <name type="scientific">Vreelandella subterranea</name>
    <dbReference type="NCBI Taxonomy" id="416874"/>
    <lineage>
        <taxon>Bacteria</taxon>
        <taxon>Pseudomonadati</taxon>
        <taxon>Pseudomonadota</taxon>
        <taxon>Gammaproteobacteria</taxon>
        <taxon>Oceanospirillales</taxon>
        <taxon>Halomonadaceae</taxon>
        <taxon>Vreelandella</taxon>
    </lineage>
</organism>
<dbReference type="PANTHER" id="PTHR46268:SF6">
    <property type="entry name" value="UNIVERSAL STRESS PROTEIN UP12"/>
    <property type="match status" value="1"/>
</dbReference>
<dbReference type="InterPro" id="IPR006015">
    <property type="entry name" value="Universal_stress_UspA"/>
</dbReference>
<dbReference type="CDD" id="cd00293">
    <property type="entry name" value="USP-like"/>
    <property type="match status" value="2"/>
</dbReference>
<name>A0A1H9S778_9GAMM</name>
<evidence type="ECO:0000256" key="1">
    <source>
        <dbReference type="ARBA" id="ARBA00008791"/>
    </source>
</evidence>
<feature type="domain" description="UspA" evidence="2">
    <location>
        <begin position="221"/>
        <end position="292"/>
    </location>
</feature>
<dbReference type="Pfam" id="PF00582">
    <property type="entry name" value="Usp"/>
    <property type="match status" value="2"/>
</dbReference>
<evidence type="ECO:0000259" key="2">
    <source>
        <dbReference type="Pfam" id="PF00582"/>
    </source>
</evidence>
<dbReference type="EMBL" id="FOGS01000003">
    <property type="protein sequence ID" value="SER80801.1"/>
    <property type="molecule type" value="Genomic_DNA"/>
</dbReference>
<dbReference type="PANTHER" id="PTHR46268">
    <property type="entry name" value="STRESS RESPONSE PROTEIN NHAX"/>
    <property type="match status" value="1"/>
</dbReference>
<comment type="similarity">
    <text evidence="1">Belongs to the universal stress protein A family.</text>
</comment>
<dbReference type="PRINTS" id="PR01438">
    <property type="entry name" value="UNVRSLSTRESS"/>
</dbReference>
<feature type="domain" description="UspA" evidence="2">
    <location>
        <begin position="8"/>
        <end position="165"/>
    </location>
</feature>
<evidence type="ECO:0000313" key="3">
    <source>
        <dbReference type="EMBL" id="SER80801.1"/>
    </source>
</evidence>
<dbReference type="InterPro" id="IPR006016">
    <property type="entry name" value="UspA"/>
</dbReference>